<feature type="domain" description="HTH cro/C1-type" evidence="1">
    <location>
        <begin position="13"/>
        <end position="67"/>
    </location>
</feature>
<dbReference type="InterPro" id="IPR001387">
    <property type="entry name" value="Cro/C1-type_HTH"/>
</dbReference>
<dbReference type="Pfam" id="PF01381">
    <property type="entry name" value="HTH_3"/>
    <property type="match status" value="1"/>
</dbReference>
<sequence length="92" mass="10457">MGKFPPVYIGNVLVRLRKASLKSQEQLAEESDLSTRAIQELEGNYQQPLINTVYSIAKALDMDPVEFFRLIIEDYEKNGKGSFSEEEDEGDL</sequence>
<dbReference type="GO" id="GO:0003677">
    <property type="term" value="F:DNA binding"/>
    <property type="evidence" value="ECO:0007669"/>
    <property type="project" value="InterPro"/>
</dbReference>
<dbReference type="SMART" id="SM00530">
    <property type="entry name" value="HTH_XRE"/>
    <property type="match status" value="1"/>
</dbReference>
<organism evidence="2 3">
    <name type="scientific">Mesobacillus campisalis</name>
    <dbReference type="NCBI Taxonomy" id="1408103"/>
    <lineage>
        <taxon>Bacteria</taxon>
        <taxon>Bacillati</taxon>
        <taxon>Bacillota</taxon>
        <taxon>Bacilli</taxon>
        <taxon>Bacillales</taxon>
        <taxon>Bacillaceae</taxon>
        <taxon>Mesobacillus</taxon>
    </lineage>
</organism>
<dbReference type="EMBL" id="LAYY01000005">
    <property type="protein sequence ID" value="KKK38910.1"/>
    <property type="molecule type" value="Genomic_DNA"/>
</dbReference>
<proteinExistence type="predicted"/>
<dbReference type="Proteomes" id="UP000034166">
    <property type="component" value="Unassembled WGS sequence"/>
</dbReference>
<dbReference type="Gene3D" id="1.10.260.40">
    <property type="entry name" value="lambda repressor-like DNA-binding domains"/>
    <property type="match status" value="1"/>
</dbReference>
<dbReference type="AlphaFoldDB" id="A0A0M2T267"/>
<dbReference type="InterPro" id="IPR010982">
    <property type="entry name" value="Lambda_DNA-bd_dom_sf"/>
</dbReference>
<comment type="caution">
    <text evidence="2">The sequence shown here is derived from an EMBL/GenBank/DDBJ whole genome shotgun (WGS) entry which is preliminary data.</text>
</comment>
<dbReference type="CDD" id="cd00093">
    <property type="entry name" value="HTH_XRE"/>
    <property type="match status" value="1"/>
</dbReference>
<protein>
    <recommendedName>
        <fullName evidence="1">HTH cro/C1-type domain-containing protein</fullName>
    </recommendedName>
</protein>
<name>A0A0M2T267_9BACI</name>
<reference evidence="2 3" key="1">
    <citation type="submission" date="2015-04" db="EMBL/GenBank/DDBJ databases">
        <title>Taxonomic description and genome sequence of Bacillus campisalis sp. nov., a novel member of the genus Bacillus isolated from solar saltern.</title>
        <authorList>
            <person name="Mathan Kumar R."/>
            <person name="Kaur G."/>
            <person name="Kumar A."/>
            <person name="Singh N.K."/>
            <person name="Kaur N."/>
            <person name="Kumar N."/>
            <person name="Mayilraj S."/>
        </authorList>
    </citation>
    <scope>NUCLEOTIDE SEQUENCE [LARGE SCALE GENOMIC DNA]</scope>
    <source>
        <strain evidence="2 3">SA2-6</strain>
    </source>
</reference>
<accession>A0A0M2T267</accession>
<evidence type="ECO:0000259" key="1">
    <source>
        <dbReference type="PROSITE" id="PS50943"/>
    </source>
</evidence>
<evidence type="ECO:0000313" key="3">
    <source>
        <dbReference type="Proteomes" id="UP000034166"/>
    </source>
</evidence>
<keyword evidence="3" id="KW-1185">Reference proteome</keyword>
<dbReference type="PATRIC" id="fig|1408103.3.peg.1362"/>
<evidence type="ECO:0000313" key="2">
    <source>
        <dbReference type="EMBL" id="KKK38910.1"/>
    </source>
</evidence>
<dbReference type="SUPFAM" id="SSF47413">
    <property type="entry name" value="lambda repressor-like DNA-binding domains"/>
    <property type="match status" value="1"/>
</dbReference>
<dbReference type="PROSITE" id="PS50943">
    <property type="entry name" value="HTH_CROC1"/>
    <property type="match status" value="1"/>
</dbReference>
<gene>
    <name evidence="2" type="ORF">WQ57_06050</name>
</gene>